<dbReference type="Pfam" id="PF13488">
    <property type="entry name" value="Gly-zipper_Omp"/>
    <property type="match status" value="1"/>
</dbReference>
<gene>
    <name evidence="2" type="ORF">Pla175_40570</name>
</gene>
<name>A0A518DGP9_9BACT</name>
<reference evidence="2 3" key="1">
    <citation type="submission" date="2019-02" db="EMBL/GenBank/DDBJ databases">
        <title>Deep-cultivation of Planctomycetes and their phenomic and genomic characterization uncovers novel biology.</title>
        <authorList>
            <person name="Wiegand S."/>
            <person name="Jogler M."/>
            <person name="Boedeker C."/>
            <person name="Pinto D."/>
            <person name="Vollmers J."/>
            <person name="Rivas-Marin E."/>
            <person name="Kohn T."/>
            <person name="Peeters S.H."/>
            <person name="Heuer A."/>
            <person name="Rast P."/>
            <person name="Oberbeckmann S."/>
            <person name="Bunk B."/>
            <person name="Jeske O."/>
            <person name="Meyerdierks A."/>
            <person name="Storesund J.E."/>
            <person name="Kallscheuer N."/>
            <person name="Luecker S."/>
            <person name="Lage O.M."/>
            <person name="Pohl T."/>
            <person name="Merkel B.J."/>
            <person name="Hornburger P."/>
            <person name="Mueller R.-W."/>
            <person name="Bruemmer F."/>
            <person name="Labrenz M."/>
            <person name="Spormann A.M."/>
            <person name="Op den Camp H."/>
            <person name="Overmann J."/>
            <person name="Amann R."/>
            <person name="Jetten M.S.M."/>
            <person name="Mascher T."/>
            <person name="Medema M.H."/>
            <person name="Devos D.P."/>
            <person name="Kaster A.-K."/>
            <person name="Ovreas L."/>
            <person name="Rohde M."/>
            <person name="Galperin M.Y."/>
            <person name="Jogler C."/>
        </authorList>
    </citation>
    <scope>NUCLEOTIDE SEQUENCE [LARGE SCALE GENOMIC DNA]</scope>
    <source>
        <strain evidence="2 3">Pla175</strain>
    </source>
</reference>
<proteinExistence type="predicted"/>
<dbReference type="Proteomes" id="UP000317429">
    <property type="component" value="Chromosome"/>
</dbReference>
<dbReference type="InterPro" id="IPR039567">
    <property type="entry name" value="Gly-zipper"/>
</dbReference>
<evidence type="ECO:0000259" key="1">
    <source>
        <dbReference type="Pfam" id="PF13488"/>
    </source>
</evidence>
<evidence type="ECO:0000313" key="3">
    <source>
        <dbReference type="Proteomes" id="UP000317429"/>
    </source>
</evidence>
<keyword evidence="3" id="KW-1185">Reference proteome</keyword>
<dbReference type="KEGG" id="pnd:Pla175_40570"/>
<sequence length="199" mass="19664">MTLRSLLAGATLLVAAGCASPYQQDRLAGAGGLLGAGAGALIGSQSGNPAAGAIIGAGVGALTGSVVGGSIDEAAARNRAQIEAAYGRQVPAGTATPDQVVALSRAGVSPALIVDYVRTSGVDHPATVQEVIALHQQGVPSEVIQAMQSPPPAPSAPPIVIEEQPLGYGPPVFYPPGPPCGFYGPRCGPRVGWGISISN</sequence>
<evidence type="ECO:0000313" key="2">
    <source>
        <dbReference type="EMBL" id="QDU90648.1"/>
    </source>
</evidence>
<dbReference type="EMBL" id="CP036291">
    <property type="protein sequence ID" value="QDU90648.1"/>
    <property type="molecule type" value="Genomic_DNA"/>
</dbReference>
<accession>A0A518DGP9</accession>
<dbReference type="OrthoDB" id="292082at2"/>
<protein>
    <recommendedName>
        <fullName evidence="1">Glycine zipper domain-containing protein</fullName>
    </recommendedName>
</protein>
<dbReference type="RefSeq" id="WP_145289563.1">
    <property type="nucleotide sequence ID" value="NZ_CP036291.1"/>
</dbReference>
<organism evidence="2 3">
    <name type="scientific">Pirellulimonas nuda</name>
    <dbReference type="NCBI Taxonomy" id="2528009"/>
    <lineage>
        <taxon>Bacteria</taxon>
        <taxon>Pseudomonadati</taxon>
        <taxon>Planctomycetota</taxon>
        <taxon>Planctomycetia</taxon>
        <taxon>Pirellulales</taxon>
        <taxon>Lacipirellulaceae</taxon>
        <taxon>Pirellulimonas</taxon>
    </lineage>
</organism>
<dbReference type="AlphaFoldDB" id="A0A518DGP9"/>
<feature type="domain" description="Glycine zipper" evidence="1">
    <location>
        <begin position="31"/>
        <end position="73"/>
    </location>
</feature>
<dbReference type="PROSITE" id="PS51257">
    <property type="entry name" value="PROKAR_LIPOPROTEIN"/>
    <property type="match status" value="1"/>
</dbReference>